<dbReference type="EC" id="2.3.-.-" evidence="4"/>
<organism evidence="4 5">
    <name type="scientific">Lysobacter koreensis</name>
    <dbReference type="NCBI Taxonomy" id="266122"/>
    <lineage>
        <taxon>Bacteria</taxon>
        <taxon>Pseudomonadati</taxon>
        <taxon>Pseudomonadota</taxon>
        <taxon>Gammaproteobacteria</taxon>
        <taxon>Lysobacterales</taxon>
        <taxon>Lysobacteraceae</taxon>
        <taxon>Lysobacter</taxon>
    </lineage>
</organism>
<dbReference type="RefSeq" id="WP_386812906.1">
    <property type="nucleotide sequence ID" value="NZ_JBHTIH010000004.1"/>
</dbReference>
<keyword evidence="5" id="KW-1185">Reference proteome</keyword>
<dbReference type="EMBL" id="JBHTIH010000004">
    <property type="protein sequence ID" value="MFD0739879.1"/>
    <property type="molecule type" value="Genomic_DNA"/>
</dbReference>
<dbReference type="PROSITE" id="PS51186">
    <property type="entry name" value="GNAT"/>
    <property type="match status" value="1"/>
</dbReference>
<dbReference type="GO" id="GO:0016746">
    <property type="term" value="F:acyltransferase activity"/>
    <property type="evidence" value="ECO:0007669"/>
    <property type="project" value="UniProtKB-KW"/>
</dbReference>
<gene>
    <name evidence="4" type="ORF">ACFQZQ_11360</name>
</gene>
<dbReference type="InterPro" id="IPR016181">
    <property type="entry name" value="Acyl_CoA_acyltransferase"/>
</dbReference>
<dbReference type="PANTHER" id="PTHR43877">
    <property type="entry name" value="AMINOALKYLPHOSPHONATE N-ACETYLTRANSFERASE-RELATED-RELATED"/>
    <property type="match status" value="1"/>
</dbReference>
<evidence type="ECO:0000313" key="4">
    <source>
        <dbReference type="EMBL" id="MFD0739879.1"/>
    </source>
</evidence>
<dbReference type="InterPro" id="IPR050832">
    <property type="entry name" value="Bact_Acetyltransf"/>
</dbReference>
<dbReference type="InterPro" id="IPR000182">
    <property type="entry name" value="GNAT_dom"/>
</dbReference>
<dbReference type="Gene3D" id="3.40.630.30">
    <property type="match status" value="1"/>
</dbReference>
<evidence type="ECO:0000313" key="5">
    <source>
        <dbReference type="Proteomes" id="UP001597090"/>
    </source>
</evidence>
<comment type="caution">
    <text evidence="4">The sequence shown here is derived from an EMBL/GenBank/DDBJ whole genome shotgun (WGS) entry which is preliminary data.</text>
</comment>
<accession>A0ABW2YQU1</accession>
<evidence type="ECO:0000256" key="1">
    <source>
        <dbReference type="ARBA" id="ARBA00022679"/>
    </source>
</evidence>
<protein>
    <submittedName>
        <fullName evidence="4">GNAT family N-acetyltransferase</fullName>
        <ecNumber evidence="4">2.3.-.-</ecNumber>
    </submittedName>
</protein>
<reference evidence="5" key="1">
    <citation type="journal article" date="2019" name="Int. J. Syst. Evol. Microbiol.">
        <title>The Global Catalogue of Microorganisms (GCM) 10K type strain sequencing project: providing services to taxonomists for standard genome sequencing and annotation.</title>
        <authorList>
            <consortium name="The Broad Institute Genomics Platform"/>
            <consortium name="The Broad Institute Genome Sequencing Center for Infectious Disease"/>
            <person name="Wu L."/>
            <person name="Ma J."/>
        </authorList>
    </citation>
    <scope>NUCLEOTIDE SEQUENCE [LARGE SCALE GENOMIC DNA]</scope>
    <source>
        <strain evidence="5">CCUG 55491</strain>
    </source>
</reference>
<name>A0ABW2YQU1_9GAMM</name>
<evidence type="ECO:0000259" key="3">
    <source>
        <dbReference type="PROSITE" id="PS51186"/>
    </source>
</evidence>
<sequence length="176" mass="18973">MSRIISSMVDVMPVGDDATARAVHALQLAPEQARYVGDIAFNLGDSLRDPMSEAMAVRVGDEVVGFYRLDFAPNAVAGRTLAEPSVGLRALVIGRAWQGRGIGAQAMAACRDDLRRRHPQRALLVLTVNCENHAGIAMYRKAGFVDTGELYHGGSAGPQHLLLLRLQPSPTTERTP</sequence>
<dbReference type="Pfam" id="PF00583">
    <property type="entry name" value="Acetyltransf_1"/>
    <property type="match status" value="1"/>
</dbReference>
<proteinExistence type="predicted"/>
<dbReference type="CDD" id="cd04301">
    <property type="entry name" value="NAT_SF"/>
    <property type="match status" value="1"/>
</dbReference>
<dbReference type="SUPFAM" id="SSF55729">
    <property type="entry name" value="Acyl-CoA N-acyltransferases (Nat)"/>
    <property type="match status" value="1"/>
</dbReference>
<keyword evidence="2 4" id="KW-0012">Acyltransferase</keyword>
<dbReference type="Proteomes" id="UP001597090">
    <property type="component" value="Unassembled WGS sequence"/>
</dbReference>
<keyword evidence="1 4" id="KW-0808">Transferase</keyword>
<evidence type="ECO:0000256" key="2">
    <source>
        <dbReference type="ARBA" id="ARBA00023315"/>
    </source>
</evidence>
<feature type="domain" description="N-acetyltransferase" evidence="3">
    <location>
        <begin position="12"/>
        <end position="168"/>
    </location>
</feature>